<gene>
    <name evidence="3" type="ORF">UU02_C0012G0004</name>
</gene>
<accession>A0A0G0UWT0</accession>
<feature type="transmembrane region" description="Helical" evidence="2">
    <location>
        <begin position="12"/>
        <end position="32"/>
    </location>
</feature>
<keyword evidence="2" id="KW-0472">Membrane</keyword>
<dbReference type="AlphaFoldDB" id="A0A0G0UWT0"/>
<feature type="compositionally biased region" description="Low complexity" evidence="1">
    <location>
        <begin position="79"/>
        <end position="96"/>
    </location>
</feature>
<evidence type="ECO:0000313" key="3">
    <source>
        <dbReference type="EMBL" id="KKR64125.1"/>
    </source>
</evidence>
<proteinExistence type="predicted"/>
<dbReference type="Proteomes" id="UP000034293">
    <property type="component" value="Unassembled WGS sequence"/>
</dbReference>
<organism evidence="3 4">
    <name type="scientific">Candidatus Woesebacteria bacterium GW2011_GWA1_40_43</name>
    <dbReference type="NCBI Taxonomy" id="1618553"/>
    <lineage>
        <taxon>Bacteria</taxon>
        <taxon>Candidatus Woeseibacteriota</taxon>
    </lineage>
</organism>
<reference evidence="3 4" key="1">
    <citation type="journal article" date="2015" name="Nature">
        <title>rRNA introns, odd ribosomes, and small enigmatic genomes across a large radiation of phyla.</title>
        <authorList>
            <person name="Brown C.T."/>
            <person name="Hug L.A."/>
            <person name="Thomas B.C."/>
            <person name="Sharon I."/>
            <person name="Castelle C.J."/>
            <person name="Singh A."/>
            <person name="Wilkins M.J."/>
            <person name="Williams K.H."/>
            <person name="Banfield J.F."/>
        </authorList>
    </citation>
    <scope>NUCLEOTIDE SEQUENCE [LARGE SCALE GENOMIC DNA]</scope>
</reference>
<dbReference type="EMBL" id="LBZA01000012">
    <property type="protein sequence ID" value="KKR64125.1"/>
    <property type="molecule type" value="Genomic_DNA"/>
</dbReference>
<comment type="caution">
    <text evidence="3">The sequence shown here is derived from an EMBL/GenBank/DDBJ whole genome shotgun (WGS) entry which is preliminary data.</text>
</comment>
<name>A0A0G0UWT0_9BACT</name>
<sequence length="106" mass="11230">MKKNSLPKPITILVLTLLTAIVWVSLNIYRAVTVKPNTTVPENISQSLNPVLNTQVIQKIESAIFLPDSEIPQISTGGTQTAAPTSTPIATPTTIIEASPSASPQP</sequence>
<keyword evidence="2" id="KW-1133">Transmembrane helix</keyword>
<feature type="region of interest" description="Disordered" evidence="1">
    <location>
        <begin position="75"/>
        <end position="106"/>
    </location>
</feature>
<evidence type="ECO:0000256" key="1">
    <source>
        <dbReference type="SAM" id="MobiDB-lite"/>
    </source>
</evidence>
<protein>
    <submittedName>
        <fullName evidence="3">Uncharacterized protein</fullName>
    </submittedName>
</protein>
<evidence type="ECO:0000313" key="4">
    <source>
        <dbReference type="Proteomes" id="UP000034293"/>
    </source>
</evidence>
<keyword evidence="2" id="KW-0812">Transmembrane</keyword>
<evidence type="ECO:0000256" key="2">
    <source>
        <dbReference type="SAM" id="Phobius"/>
    </source>
</evidence>